<sequence length="242" mass="27136">MATEHWFRWHHGTVNDPKWQAVAARAGRTLSRKVTVGHVVAVWAAMLECASQATPRGSIATWVDEDVAAGLDMDEAEVCAIREAMAGKTHAGGALTAWKTRQPVREDASAMERKRVQRERERRDEGSVTHGHESSRAVTLEEKREEEIRKKQEQELCASPTGSRLPTDWSLPDDWREWAQAERPELDIGVEGERFADYWRGIAGAKGRKADWLATWRNWIRNANAPRGMRGAVSGDVFAGAQ</sequence>
<name>A0ABS8JDB3_9GAMM</name>
<feature type="region of interest" description="Disordered" evidence="1">
    <location>
        <begin position="102"/>
        <end position="171"/>
    </location>
</feature>
<dbReference type="EMBL" id="JAJGAK010000001">
    <property type="protein sequence ID" value="MCC8361604.1"/>
    <property type="molecule type" value="Genomic_DNA"/>
</dbReference>
<comment type="caution">
    <text evidence="2">The sequence shown here is derived from an EMBL/GenBank/DDBJ whole genome shotgun (WGS) entry which is preliminary data.</text>
</comment>
<evidence type="ECO:0008006" key="4">
    <source>
        <dbReference type="Google" id="ProtNLM"/>
    </source>
</evidence>
<evidence type="ECO:0000313" key="3">
    <source>
        <dbReference type="Proteomes" id="UP001165293"/>
    </source>
</evidence>
<reference evidence="2" key="1">
    <citation type="submission" date="2021-10" db="EMBL/GenBank/DDBJ databases">
        <authorList>
            <person name="Lyu M."/>
            <person name="Wang X."/>
            <person name="Meng X."/>
            <person name="Xu K."/>
        </authorList>
    </citation>
    <scope>NUCLEOTIDE SEQUENCE</scope>
    <source>
        <strain evidence="2">A6</strain>
    </source>
</reference>
<proteinExistence type="predicted"/>
<gene>
    <name evidence="2" type="ORF">LK996_00710</name>
</gene>
<dbReference type="RefSeq" id="WP_230525258.1">
    <property type="nucleotide sequence ID" value="NZ_JAJGAK010000001.1"/>
</dbReference>
<organism evidence="2 3">
    <name type="scientific">Noviluteimonas lactosilytica</name>
    <dbReference type="NCBI Taxonomy" id="2888523"/>
    <lineage>
        <taxon>Bacteria</taxon>
        <taxon>Pseudomonadati</taxon>
        <taxon>Pseudomonadota</taxon>
        <taxon>Gammaproteobacteria</taxon>
        <taxon>Lysobacterales</taxon>
        <taxon>Lysobacteraceae</taxon>
        <taxon>Noviluteimonas</taxon>
    </lineage>
</organism>
<protein>
    <recommendedName>
        <fullName evidence="4">DUF1376 domain-containing protein</fullName>
    </recommendedName>
</protein>
<feature type="compositionally biased region" description="Basic and acidic residues" evidence="1">
    <location>
        <begin position="103"/>
        <end position="154"/>
    </location>
</feature>
<dbReference type="Proteomes" id="UP001165293">
    <property type="component" value="Unassembled WGS sequence"/>
</dbReference>
<keyword evidence="3" id="KW-1185">Reference proteome</keyword>
<evidence type="ECO:0000313" key="2">
    <source>
        <dbReference type="EMBL" id="MCC8361604.1"/>
    </source>
</evidence>
<evidence type="ECO:0000256" key="1">
    <source>
        <dbReference type="SAM" id="MobiDB-lite"/>
    </source>
</evidence>
<accession>A0ABS8JDB3</accession>